<evidence type="ECO:0000256" key="9">
    <source>
        <dbReference type="ARBA" id="ARBA00023065"/>
    </source>
</evidence>
<keyword evidence="5" id="KW-0762">Sugar transport</keyword>
<gene>
    <name evidence="19" type="ORF">PZH42_25385</name>
</gene>
<dbReference type="PANTHER" id="PTHR33619:SF3">
    <property type="entry name" value="POLYSACCHARIDE EXPORT PROTEIN GFCE-RELATED"/>
    <property type="match status" value="1"/>
</dbReference>
<keyword evidence="10" id="KW-0626">Porin</keyword>
<feature type="domain" description="Polysaccharide export protein N-terminal" evidence="17">
    <location>
        <begin position="43"/>
        <end position="141"/>
    </location>
</feature>
<feature type="transmembrane region" description="Helical" evidence="15">
    <location>
        <begin position="244"/>
        <end position="266"/>
    </location>
</feature>
<comment type="similarity">
    <text evidence="2">Belongs to the BexD/CtrA/VexA family.</text>
</comment>
<dbReference type="Pfam" id="PF22461">
    <property type="entry name" value="SLBB_2"/>
    <property type="match status" value="1"/>
</dbReference>
<keyword evidence="15" id="KW-1133">Transmembrane helix</keyword>
<keyword evidence="8" id="KW-0625">Polysaccharide transport</keyword>
<evidence type="ECO:0000259" key="17">
    <source>
        <dbReference type="Pfam" id="PF02563"/>
    </source>
</evidence>
<evidence type="ECO:0000256" key="11">
    <source>
        <dbReference type="ARBA" id="ARBA00023136"/>
    </source>
</evidence>
<dbReference type="GO" id="GO:0015159">
    <property type="term" value="F:polysaccharide transmembrane transporter activity"/>
    <property type="evidence" value="ECO:0007669"/>
    <property type="project" value="InterPro"/>
</dbReference>
<organism evidence="19 20">
    <name type="scientific">Bacteroides cellulosilyticus</name>
    <dbReference type="NCBI Taxonomy" id="246787"/>
    <lineage>
        <taxon>Bacteria</taxon>
        <taxon>Pseudomonadati</taxon>
        <taxon>Bacteroidota</taxon>
        <taxon>Bacteroidia</taxon>
        <taxon>Bacteroidales</taxon>
        <taxon>Bacteroidaceae</taxon>
        <taxon>Bacteroides</taxon>
    </lineage>
</organism>
<dbReference type="Gene3D" id="3.10.560.10">
    <property type="entry name" value="Outer membrane lipoprotein wza domain like"/>
    <property type="match status" value="1"/>
</dbReference>
<dbReference type="EMBL" id="JARFID010000048">
    <property type="protein sequence ID" value="MDE8697438.1"/>
    <property type="molecule type" value="Genomic_DNA"/>
</dbReference>
<feature type="signal peptide" evidence="16">
    <location>
        <begin position="1"/>
        <end position="20"/>
    </location>
</feature>
<proteinExistence type="inferred from homology"/>
<evidence type="ECO:0000256" key="5">
    <source>
        <dbReference type="ARBA" id="ARBA00022597"/>
    </source>
</evidence>
<evidence type="ECO:0000256" key="6">
    <source>
        <dbReference type="ARBA" id="ARBA00022692"/>
    </source>
</evidence>
<dbReference type="PANTHER" id="PTHR33619">
    <property type="entry name" value="POLYSACCHARIDE EXPORT PROTEIN GFCE-RELATED"/>
    <property type="match status" value="1"/>
</dbReference>
<sequence>MKIRMLIPAFSLLILMSCKTTTNTITYFQDLDNQMPAVTEQSVNYTPRIAPDDQLSITVSGTDPNAVAAFNMPLASYLAPGETNVTSTPVLHTYLVNSRGEIDFPVLGKIQVANMTRSELTDMMTEKISAYVKSPIVTIQIRNFKVSVLGEVNKPGTVNVPNERLSVLDALGMAGDLTIYGNRTNVLLIRDNNGKKEYHRFDLTSAETLTSPFYYLRQNDVLYVEPNKARKGNAKYSQSGQFNVSLASTIISALSVLASLGIALLVK</sequence>
<evidence type="ECO:0000256" key="12">
    <source>
        <dbReference type="ARBA" id="ARBA00023139"/>
    </source>
</evidence>
<dbReference type="PROSITE" id="PS51257">
    <property type="entry name" value="PROKAR_LIPOPROTEIN"/>
    <property type="match status" value="1"/>
</dbReference>
<keyword evidence="14" id="KW-0449">Lipoprotein</keyword>
<evidence type="ECO:0000256" key="7">
    <source>
        <dbReference type="ARBA" id="ARBA00022729"/>
    </source>
</evidence>
<accession>A0AAW6MB34</accession>
<evidence type="ECO:0000256" key="1">
    <source>
        <dbReference type="ARBA" id="ARBA00004571"/>
    </source>
</evidence>
<evidence type="ECO:0000256" key="15">
    <source>
        <dbReference type="SAM" id="Phobius"/>
    </source>
</evidence>
<evidence type="ECO:0000256" key="3">
    <source>
        <dbReference type="ARBA" id="ARBA00022448"/>
    </source>
</evidence>
<dbReference type="Pfam" id="PF02563">
    <property type="entry name" value="Poly_export"/>
    <property type="match status" value="1"/>
</dbReference>
<dbReference type="GO" id="GO:0015288">
    <property type="term" value="F:porin activity"/>
    <property type="evidence" value="ECO:0007669"/>
    <property type="project" value="UniProtKB-KW"/>
</dbReference>
<dbReference type="InterPro" id="IPR049712">
    <property type="entry name" value="Poly_export"/>
</dbReference>
<evidence type="ECO:0000259" key="18">
    <source>
        <dbReference type="Pfam" id="PF22461"/>
    </source>
</evidence>
<keyword evidence="4" id="KW-1134">Transmembrane beta strand</keyword>
<dbReference type="Proteomes" id="UP001221924">
    <property type="component" value="Unassembled WGS sequence"/>
</dbReference>
<evidence type="ECO:0000256" key="13">
    <source>
        <dbReference type="ARBA" id="ARBA00023237"/>
    </source>
</evidence>
<keyword evidence="3" id="KW-0813">Transport</keyword>
<dbReference type="AlphaFoldDB" id="A0AAW6MB34"/>
<dbReference type="GO" id="GO:0046930">
    <property type="term" value="C:pore complex"/>
    <property type="evidence" value="ECO:0007669"/>
    <property type="project" value="UniProtKB-KW"/>
</dbReference>
<evidence type="ECO:0000256" key="14">
    <source>
        <dbReference type="ARBA" id="ARBA00023288"/>
    </source>
</evidence>
<reference evidence="19" key="1">
    <citation type="submission" date="2023-03" db="EMBL/GenBank/DDBJ databases">
        <title>DFI Biobank Strains.</title>
        <authorList>
            <person name="Mostad J."/>
            <person name="Paddock L."/>
            <person name="Medina S."/>
            <person name="Waligurski E."/>
            <person name="Barat B."/>
            <person name="Smith R."/>
            <person name="Burgo V."/>
            <person name="Metcalfe C."/>
            <person name="Woodson C."/>
            <person name="Sundararajan A."/>
            <person name="Ramaswamy R."/>
            <person name="Lin H."/>
            <person name="Pamer E.G."/>
        </authorList>
    </citation>
    <scope>NUCLEOTIDE SEQUENCE</scope>
    <source>
        <strain evidence="19">DFI.9.5</strain>
    </source>
</reference>
<keyword evidence="11 15" id="KW-0472">Membrane</keyword>
<dbReference type="GO" id="GO:0006811">
    <property type="term" value="P:monoatomic ion transport"/>
    <property type="evidence" value="ECO:0007669"/>
    <property type="project" value="UniProtKB-KW"/>
</dbReference>
<comment type="caution">
    <text evidence="19">The sequence shown here is derived from an EMBL/GenBank/DDBJ whole genome shotgun (WGS) entry which is preliminary data.</text>
</comment>
<evidence type="ECO:0000256" key="4">
    <source>
        <dbReference type="ARBA" id="ARBA00022452"/>
    </source>
</evidence>
<evidence type="ECO:0000256" key="16">
    <source>
        <dbReference type="SAM" id="SignalP"/>
    </source>
</evidence>
<keyword evidence="7 16" id="KW-0732">Signal</keyword>
<dbReference type="RefSeq" id="WP_256141804.1">
    <property type="nucleotide sequence ID" value="NZ_JANFZY010000059.1"/>
</dbReference>
<keyword evidence="13" id="KW-0998">Cell outer membrane</keyword>
<feature type="chain" id="PRO_5043352854" evidence="16">
    <location>
        <begin position="21"/>
        <end position="267"/>
    </location>
</feature>
<dbReference type="InterPro" id="IPR003715">
    <property type="entry name" value="Poly_export_N"/>
</dbReference>
<evidence type="ECO:0000313" key="20">
    <source>
        <dbReference type="Proteomes" id="UP001221924"/>
    </source>
</evidence>
<feature type="domain" description="SLBB" evidence="18">
    <location>
        <begin position="145"/>
        <end position="224"/>
    </location>
</feature>
<comment type="subcellular location">
    <subcellularLocation>
        <location evidence="1">Cell outer membrane</location>
        <topology evidence="1">Multi-pass membrane protein</topology>
    </subcellularLocation>
</comment>
<evidence type="ECO:0000256" key="8">
    <source>
        <dbReference type="ARBA" id="ARBA00023047"/>
    </source>
</evidence>
<name>A0AAW6MB34_9BACE</name>
<evidence type="ECO:0000256" key="2">
    <source>
        <dbReference type="ARBA" id="ARBA00009450"/>
    </source>
</evidence>
<keyword evidence="9" id="KW-0406">Ion transport</keyword>
<dbReference type="InterPro" id="IPR054765">
    <property type="entry name" value="SLBB_dom"/>
</dbReference>
<evidence type="ECO:0000313" key="19">
    <source>
        <dbReference type="EMBL" id="MDE8697438.1"/>
    </source>
</evidence>
<protein>
    <submittedName>
        <fullName evidence="19">Polysaccharide biosynthesis/export family protein</fullName>
    </submittedName>
</protein>
<dbReference type="GO" id="GO:0009279">
    <property type="term" value="C:cell outer membrane"/>
    <property type="evidence" value="ECO:0007669"/>
    <property type="project" value="UniProtKB-SubCell"/>
</dbReference>
<keyword evidence="6 15" id="KW-0812">Transmembrane</keyword>
<evidence type="ECO:0000256" key="10">
    <source>
        <dbReference type="ARBA" id="ARBA00023114"/>
    </source>
</evidence>
<keyword evidence="12" id="KW-0564">Palmitate</keyword>